<evidence type="ECO:0000313" key="1">
    <source>
        <dbReference type="EMBL" id="KAH7658474.1"/>
    </source>
</evidence>
<proteinExistence type="predicted"/>
<comment type="caution">
    <text evidence="1">The sequence shown here is derived from an EMBL/GenBank/DDBJ whole genome shotgun (WGS) entry which is preliminary data.</text>
</comment>
<name>A0ACB7UDR8_DIOAL</name>
<organism evidence="1 2">
    <name type="scientific">Dioscorea alata</name>
    <name type="common">Purple yam</name>
    <dbReference type="NCBI Taxonomy" id="55571"/>
    <lineage>
        <taxon>Eukaryota</taxon>
        <taxon>Viridiplantae</taxon>
        <taxon>Streptophyta</taxon>
        <taxon>Embryophyta</taxon>
        <taxon>Tracheophyta</taxon>
        <taxon>Spermatophyta</taxon>
        <taxon>Magnoliopsida</taxon>
        <taxon>Liliopsida</taxon>
        <taxon>Dioscoreales</taxon>
        <taxon>Dioscoreaceae</taxon>
        <taxon>Dioscorea</taxon>
    </lineage>
</organism>
<keyword evidence="2" id="KW-1185">Reference proteome</keyword>
<sequence>MNNSPKVMINIVEVGKRIEVDNGISLRYYYNLSDNLIKQANIYRQENNIINLYIELLRFASLITETIPYHKDYKFSLKKEKLETRKRLLSVLEELERLKPHVQLLVSELKRNSANHVASGQIHHDVSAEMNGNSTNQAAVSVGQLHCHDSSDDKFQQTQKLLDEMADMMETLKRKFQNQAQFKGTYEFFFF</sequence>
<reference evidence="2" key="1">
    <citation type="journal article" date="2022" name="Nat. Commun.">
        <title>Chromosome evolution and the genetic basis of agronomically important traits in greater yam.</title>
        <authorList>
            <person name="Bredeson J.V."/>
            <person name="Lyons J.B."/>
            <person name="Oniyinde I.O."/>
            <person name="Okereke N.R."/>
            <person name="Kolade O."/>
            <person name="Nnabue I."/>
            <person name="Nwadili C.O."/>
            <person name="Hribova E."/>
            <person name="Parker M."/>
            <person name="Nwogha J."/>
            <person name="Shu S."/>
            <person name="Carlson J."/>
            <person name="Kariba R."/>
            <person name="Muthemba S."/>
            <person name="Knop K."/>
            <person name="Barton G.J."/>
            <person name="Sherwood A.V."/>
            <person name="Lopez-Montes A."/>
            <person name="Asiedu R."/>
            <person name="Jamnadass R."/>
            <person name="Muchugi A."/>
            <person name="Goodstein D."/>
            <person name="Egesi C.N."/>
            <person name="Featherston J."/>
            <person name="Asfaw A."/>
            <person name="Simpson G.G."/>
            <person name="Dolezel J."/>
            <person name="Hendre P.S."/>
            <person name="Van Deynze A."/>
            <person name="Kumar P.L."/>
            <person name="Obidiegwu J.E."/>
            <person name="Bhattacharjee R."/>
            <person name="Rokhsar D.S."/>
        </authorList>
    </citation>
    <scope>NUCLEOTIDE SEQUENCE [LARGE SCALE GENOMIC DNA]</scope>
    <source>
        <strain evidence="2">cv. TDa95/00328</strain>
    </source>
</reference>
<protein>
    <submittedName>
        <fullName evidence="1">Thioredoxin-like fold-containing protein</fullName>
    </submittedName>
</protein>
<dbReference type="EMBL" id="CM037027">
    <property type="protein sequence ID" value="KAH7658474.1"/>
    <property type="molecule type" value="Genomic_DNA"/>
</dbReference>
<dbReference type="Proteomes" id="UP000827976">
    <property type="component" value="Chromosome 17"/>
</dbReference>
<evidence type="ECO:0000313" key="2">
    <source>
        <dbReference type="Proteomes" id="UP000827976"/>
    </source>
</evidence>
<gene>
    <name evidence="1" type="ORF">IHE45_17G090100</name>
</gene>
<accession>A0ACB7UDR8</accession>